<evidence type="ECO:0000313" key="3">
    <source>
        <dbReference type="Proteomes" id="UP000242791"/>
    </source>
</evidence>
<reference evidence="2 3" key="1">
    <citation type="submission" date="2015-08" db="EMBL/GenBank/DDBJ databases">
        <title>Emmonsia species relationships and genome sequence.</title>
        <authorList>
            <person name="Cuomo C.A."/>
            <person name="Schwartz I.S."/>
            <person name="Kenyon C."/>
            <person name="De Hoog G.S."/>
            <person name="Govender N.P."/>
            <person name="Botha A."/>
            <person name="Moreno L."/>
            <person name="De Vries M."/>
            <person name="Munoz J.F."/>
            <person name="Stielow J.B."/>
        </authorList>
    </citation>
    <scope>NUCLEOTIDE SEQUENCE [LARGE SCALE GENOMIC DNA]</scope>
    <source>
        <strain evidence="2 3">EI222</strain>
    </source>
</reference>
<comment type="caution">
    <text evidence="2">The sequence shown here is derived from an EMBL/GenBank/DDBJ whole genome shotgun (WGS) entry which is preliminary data.</text>
</comment>
<feature type="compositionally biased region" description="Basic and acidic residues" evidence="1">
    <location>
        <begin position="233"/>
        <end position="242"/>
    </location>
</feature>
<dbReference type="OrthoDB" id="3508621at2759"/>
<gene>
    <name evidence="2" type="ORF">ACJ73_08484</name>
</gene>
<dbReference type="Proteomes" id="UP000242791">
    <property type="component" value="Unassembled WGS sequence"/>
</dbReference>
<organism evidence="2 3">
    <name type="scientific">Blastomyces percursus</name>
    <dbReference type="NCBI Taxonomy" id="1658174"/>
    <lineage>
        <taxon>Eukaryota</taxon>
        <taxon>Fungi</taxon>
        <taxon>Dikarya</taxon>
        <taxon>Ascomycota</taxon>
        <taxon>Pezizomycotina</taxon>
        <taxon>Eurotiomycetes</taxon>
        <taxon>Eurotiomycetidae</taxon>
        <taxon>Onygenales</taxon>
        <taxon>Ajellomycetaceae</taxon>
        <taxon>Blastomyces</taxon>
    </lineage>
</organism>
<feature type="region of interest" description="Disordered" evidence="1">
    <location>
        <begin position="230"/>
        <end position="314"/>
    </location>
</feature>
<dbReference type="STRING" id="1658174.A0A1J9PUX0"/>
<name>A0A1J9PUX0_9EURO</name>
<proteinExistence type="predicted"/>
<dbReference type="VEuPathDB" id="FungiDB:ACJ73_08484"/>
<feature type="compositionally biased region" description="Polar residues" evidence="1">
    <location>
        <begin position="292"/>
        <end position="314"/>
    </location>
</feature>
<keyword evidence="3" id="KW-1185">Reference proteome</keyword>
<dbReference type="AlphaFoldDB" id="A0A1J9PUX0"/>
<sequence length="505" mass="56096">MTLSLESASLMALVRIFISALPVPPRIRRFILFVTPSQFHISFTATPNSSPIDKPGLPFYSTLVVSAHDPLELCQLDAAAMASEFIIPEKPAEWDQTAGKARVHDQSLYDIQPNATKLPSASNMDRDIYLTFRSYVTRKDANNLKPEMLGILKEHLDAVKNHLEDRKDYKDYLDDVQDVRNGRRPLGTLPNLGVFGLARHFQQQITNKDIFESSVKHVISPIVTRSRAAAAARQDHSEERSGRSCFDLRGSGALRSSTPSVTTSRSSSEGHPPCGESPLASRGRATHDPEMASSQDSQGQGSPEHSRSPANTTSALSDWSAVSATAAKILYVPTADEAIVNTFLVLLLNALGFGYTSVTAEWVLERLMLKHIFGASELEARTDGCLRTKTEQITAIVEVKPHIRSKNKVAITMQETTQVLLWIATDGFPLPSERRFVLLSQDRHEVYITIPDYDADYLTYLKGEADADTPRSYLNMKIYGPWDIYDRKSLNNLCRLLLAFTLSVS</sequence>
<protein>
    <submittedName>
        <fullName evidence="2">Uncharacterized protein</fullName>
    </submittedName>
</protein>
<evidence type="ECO:0000256" key="1">
    <source>
        <dbReference type="SAM" id="MobiDB-lite"/>
    </source>
</evidence>
<accession>A0A1J9PUX0</accession>
<evidence type="ECO:0000313" key="2">
    <source>
        <dbReference type="EMBL" id="OJD20185.1"/>
    </source>
</evidence>
<feature type="compositionally biased region" description="Low complexity" evidence="1">
    <location>
        <begin position="256"/>
        <end position="267"/>
    </location>
</feature>
<dbReference type="EMBL" id="LGTZ01002015">
    <property type="protein sequence ID" value="OJD20185.1"/>
    <property type="molecule type" value="Genomic_DNA"/>
</dbReference>